<dbReference type="SUPFAM" id="SSF142695">
    <property type="entry name" value="RibA-like"/>
    <property type="match status" value="1"/>
</dbReference>
<evidence type="ECO:0000259" key="6">
    <source>
        <dbReference type="Pfam" id="PF00925"/>
    </source>
</evidence>
<proteinExistence type="inferred from homology"/>
<sequence>MCHNSYRSSADLHGQCASRHISVGCFRTIRVLNLPRDSMAGMWVLHTPDLLTDIRCPRAFPYTRMLILRDLGVRTMKLMTNNTAKYGGLSGYGFGISGRVPLLTPIAKENRRYLETKRVRMRHIYGSEFNGQLSNFIQKTMPSVGLPMASGTIGTRLPGCAFVFLLKQHTYKESWWERNNGD</sequence>
<dbReference type="OrthoDB" id="60371at2759"/>
<dbReference type="InterPro" id="IPR036144">
    <property type="entry name" value="RibA-like_sf"/>
</dbReference>
<accession>A0A9E7KEE0</accession>
<dbReference type="EMBL" id="CP097509">
    <property type="protein sequence ID" value="URE17348.1"/>
    <property type="molecule type" value="Genomic_DNA"/>
</dbReference>
<dbReference type="AlphaFoldDB" id="A0A9E7KEE0"/>
<dbReference type="Proteomes" id="UP001055439">
    <property type="component" value="Chromosome 7"/>
</dbReference>
<dbReference type="Pfam" id="PF00925">
    <property type="entry name" value="GTP_cyclohydro2"/>
    <property type="match status" value="1"/>
</dbReference>
<evidence type="ECO:0000256" key="1">
    <source>
        <dbReference type="ARBA" id="ARBA00004904"/>
    </source>
</evidence>
<keyword evidence="4" id="KW-0686">Riboflavin biosynthesis</keyword>
<comment type="similarity">
    <text evidence="2">In the C-terminal section; belongs to the GTP cyclohydrolase II family.</text>
</comment>
<organism evidence="7 8">
    <name type="scientific">Musa troglodytarum</name>
    <name type="common">fe'i banana</name>
    <dbReference type="NCBI Taxonomy" id="320322"/>
    <lineage>
        <taxon>Eukaryota</taxon>
        <taxon>Viridiplantae</taxon>
        <taxon>Streptophyta</taxon>
        <taxon>Embryophyta</taxon>
        <taxon>Tracheophyta</taxon>
        <taxon>Spermatophyta</taxon>
        <taxon>Magnoliopsida</taxon>
        <taxon>Liliopsida</taxon>
        <taxon>Zingiberales</taxon>
        <taxon>Musaceae</taxon>
        <taxon>Musa</taxon>
    </lineage>
</organism>
<evidence type="ECO:0000313" key="8">
    <source>
        <dbReference type="Proteomes" id="UP001055439"/>
    </source>
</evidence>
<dbReference type="PANTHER" id="PTHR21327:SF18">
    <property type="entry name" value="3,4-DIHYDROXY-2-BUTANONE 4-PHOSPHATE SYNTHASE"/>
    <property type="match status" value="1"/>
</dbReference>
<keyword evidence="5" id="KW-0479">Metal-binding</keyword>
<dbReference type="PANTHER" id="PTHR21327">
    <property type="entry name" value="GTP CYCLOHYDROLASE II-RELATED"/>
    <property type="match status" value="1"/>
</dbReference>
<dbReference type="InterPro" id="IPR032677">
    <property type="entry name" value="GTP_cyclohydro_II"/>
</dbReference>
<reference evidence="7" key="1">
    <citation type="submission" date="2022-05" db="EMBL/GenBank/DDBJ databases">
        <title>The Musa troglodytarum L. genome provides insights into the mechanism of non-climacteric behaviour and enrichment of carotenoids.</title>
        <authorList>
            <person name="Wang J."/>
        </authorList>
    </citation>
    <scope>NUCLEOTIDE SEQUENCE</scope>
    <source>
        <tissue evidence="7">Leaf</tissue>
    </source>
</reference>
<dbReference type="GO" id="GO:0008686">
    <property type="term" value="F:3,4-dihydroxy-2-butanone-4-phosphate synthase activity"/>
    <property type="evidence" value="ECO:0007669"/>
    <property type="project" value="UniProtKB-EC"/>
</dbReference>
<dbReference type="GO" id="GO:0009507">
    <property type="term" value="C:chloroplast"/>
    <property type="evidence" value="ECO:0007669"/>
    <property type="project" value="TreeGrafter"/>
</dbReference>
<dbReference type="GO" id="GO:0046872">
    <property type="term" value="F:metal ion binding"/>
    <property type="evidence" value="ECO:0007669"/>
    <property type="project" value="UniProtKB-KW"/>
</dbReference>
<protein>
    <recommendedName>
        <fullName evidence="3">3,4-dihydroxy-2-butanone-4-phosphate synthase</fullName>
        <ecNumber evidence="3">4.1.99.12</ecNumber>
    </recommendedName>
</protein>
<feature type="domain" description="GTP cyclohydrolase II" evidence="6">
    <location>
        <begin position="67"/>
        <end position="101"/>
    </location>
</feature>
<evidence type="ECO:0000256" key="2">
    <source>
        <dbReference type="ARBA" id="ARBA00008976"/>
    </source>
</evidence>
<name>A0A9E7KEE0_9LILI</name>
<dbReference type="Gene3D" id="3.40.50.10990">
    <property type="entry name" value="GTP cyclohydrolase II"/>
    <property type="match status" value="1"/>
</dbReference>
<gene>
    <name evidence="7" type="ORF">MUK42_05273</name>
</gene>
<evidence type="ECO:0000313" key="7">
    <source>
        <dbReference type="EMBL" id="URE17348.1"/>
    </source>
</evidence>
<evidence type="ECO:0000256" key="3">
    <source>
        <dbReference type="ARBA" id="ARBA00012153"/>
    </source>
</evidence>
<evidence type="ECO:0000256" key="4">
    <source>
        <dbReference type="ARBA" id="ARBA00022619"/>
    </source>
</evidence>
<dbReference type="EC" id="4.1.99.12" evidence="3"/>
<keyword evidence="8" id="KW-1185">Reference proteome</keyword>
<comment type="pathway">
    <text evidence="1">Cofactor biosynthesis; riboflavin biosynthesis; 2-hydroxy-3-oxobutyl phosphate from D-ribulose 5-phosphate: step 1/1.</text>
</comment>
<dbReference type="GO" id="GO:0009231">
    <property type="term" value="P:riboflavin biosynthetic process"/>
    <property type="evidence" value="ECO:0007669"/>
    <property type="project" value="UniProtKB-KW"/>
</dbReference>
<evidence type="ECO:0000256" key="5">
    <source>
        <dbReference type="ARBA" id="ARBA00022723"/>
    </source>
</evidence>